<dbReference type="EMBL" id="RCCB01000011">
    <property type="protein sequence ID" value="RLJ30535.1"/>
    <property type="molecule type" value="Genomic_DNA"/>
</dbReference>
<feature type="region of interest" description="Disordered" evidence="1">
    <location>
        <begin position="1"/>
        <end position="86"/>
    </location>
</feature>
<evidence type="ECO:0000313" key="3">
    <source>
        <dbReference type="EMBL" id="RLJ30535.1"/>
    </source>
</evidence>
<accession>A0A497UQ14</accession>
<evidence type="ECO:0000313" key="5">
    <source>
        <dbReference type="Proteomes" id="UP000275027"/>
    </source>
</evidence>
<reference evidence="3 5" key="2">
    <citation type="submission" date="2018-10" db="EMBL/GenBank/DDBJ databases">
        <title>Genomic Encyclopedia of Archaeal and Bacterial Type Strains, Phase II (KMG-II): from individual species to whole genera.</title>
        <authorList>
            <person name="Goeker M."/>
        </authorList>
    </citation>
    <scope>NUCLEOTIDE SEQUENCE [LARGE SCALE GENOMIC DNA]</scope>
    <source>
        <strain evidence="3 5">DSM 21886</strain>
    </source>
</reference>
<keyword evidence="4" id="KW-1185">Reference proteome</keyword>
<dbReference type="Proteomes" id="UP000275027">
    <property type="component" value="Unassembled WGS sequence"/>
</dbReference>
<dbReference type="AlphaFoldDB" id="A0A497UQ14"/>
<proteinExistence type="predicted"/>
<evidence type="ECO:0000256" key="1">
    <source>
        <dbReference type="SAM" id="MobiDB-lite"/>
    </source>
</evidence>
<evidence type="ECO:0000313" key="2">
    <source>
        <dbReference type="EMBL" id="PKW20825.1"/>
    </source>
</evidence>
<gene>
    <name evidence="2" type="ORF">B0G92_2103</name>
    <name evidence="3" type="ORF">CLV50_1947</name>
</gene>
<reference evidence="2 4" key="1">
    <citation type="submission" date="2017-12" db="EMBL/GenBank/DDBJ databases">
        <title>Genomic Encyclopedia of Type Strains, Phase III (KMG-III): the genomes of soil and plant-associated and newly described type strains.</title>
        <authorList>
            <person name="Whitman W."/>
        </authorList>
    </citation>
    <scope>NUCLEOTIDE SEQUENCE [LARGE SCALE GENOMIC DNA]</scope>
    <source>
        <strain evidence="2 4">IP-10</strain>
    </source>
</reference>
<dbReference type="RefSeq" id="WP_056066389.1">
    <property type="nucleotide sequence ID" value="NZ_JAVHXU010000018.1"/>
</dbReference>
<protein>
    <submittedName>
        <fullName evidence="3">Uncharacterized protein</fullName>
    </submittedName>
</protein>
<comment type="caution">
    <text evidence="3">The sequence shown here is derived from an EMBL/GenBank/DDBJ whole genome shotgun (WGS) entry which is preliminary data.</text>
</comment>
<name>A0A497UQ14_9FLAO</name>
<dbReference type="EMBL" id="PJND01000008">
    <property type="protein sequence ID" value="PKW20825.1"/>
    <property type="molecule type" value="Genomic_DNA"/>
</dbReference>
<feature type="compositionally biased region" description="Basic and acidic residues" evidence="1">
    <location>
        <begin position="16"/>
        <end position="36"/>
    </location>
</feature>
<feature type="compositionally biased region" description="Basic and acidic residues" evidence="1">
    <location>
        <begin position="46"/>
        <end position="72"/>
    </location>
</feature>
<sequence>MKGKNQTPVPKVSSKKKPEIDYDNQKPAEEHLESGHSKGISPSSKETSKDIKTTKEAQEKREKNLERGHDSLDIPSGSEGKAKRKK</sequence>
<evidence type="ECO:0000313" key="4">
    <source>
        <dbReference type="Proteomes" id="UP000233767"/>
    </source>
</evidence>
<organism evidence="3 5">
    <name type="scientific">Flavobacterium lindanitolerans</name>
    <dbReference type="NCBI Taxonomy" id="428988"/>
    <lineage>
        <taxon>Bacteria</taxon>
        <taxon>Pseudomonadati</taxon>
        <taxon>Bacteroidota</taxon>
        <taxon>Flavobacteriia</taxon>
        <taxon>Flavobacteriales</taxon>
        <taxon>Flavobacteriaceae</taxon>
        <taxon>Flavobacterium</taxon>
    </lineage>
</organism>
<dbReference type="Proteomes" id="UP000233767">
    <property type="component" value="Unassembled WGS sequence"/>
</dbReference>